<name>A0A6H5HPV2_9HEMI</name>
<keyword evidence="7" id="KW-1185">Reference proteome</keyword>
<dbReference type="InterPro" id="IPR029058">
    <property type="entry name" value="AB_hydrolase_fold"/>
</dbReference>
<proteinExistence type="inferred from homology"/>
<dbReference type="Gene3D" id="3.40.50.1820">
    <property type="entry name" value="alpha/beta hydrolase"/>
    <property type="match status" value="1"/>
</dbReference>
<keyword evidence="3" id="KW-0325">Glycoprotein</keyword>
<evidence type="ECO:0000259" key="5">
    <source>
        <dbReference type="Pfam" id="PF00135"/>
    </source>
</evidence>
<dbReference type="Proteomes" id="UP000479000">
    <property type="component" value="Unassembled WGS sequence"/>
</dbReference>
<dbReference type="InterPro" id="IPR051093">
    <property type="entry name" value="Neuroligin/BSAL"/>
</dbReference>
<dbReference type="Pfam" id="PF00135">
    <property type="entry name" value="COesterase"/>
    <property type="match status" value="1"/>
</dbReference>
<feature type="domain" description="Carboxylesterase type B" evidence="5">
    <location>
        <begin position="25"/>
        <end position="139"/>
    </location>
</feature>
<evidence type="ECO:0000313" key="6">
    <source>
        <dbReference type="EMBL" id="CAB0019096.1"/>
    </source>
</evidence>
<dbReference type="SUPFAM" id="SSF53474">
    <property type="entry name" value="alpha/beta-Hydrolases"/>
    <property type="match status" value="1"/>
</dbReference>
<sequence>MPINLCLLWFVFLIGGSDGGGTLTRVITTRFGKVQGFMRPMGSGRHLKPIEVYLGVPYATPPTGSNRFSPTRTAAPWDGVKLCDKYGPVCPQKLPDIRNETAALERMPRGRFEYLKRLLPFLQNQSEDCLYLNIYAPAQGLRMAGVLNGGISAIKRPGADPPLLLHRWSTSASVSPTLGRGKRCFFATIKSSVRTSNCLTVLEFSEFKGWSGRLFLGLEPQENRNAPWCSTEAFIPFPLDFVSIVIGFRGKSETALGSLSSLHFEPLEQRARSCPQE</sequence>
<accession>A0A6H5HPV2</accession>
<keyword evidence="2 4" id="KW-0732">Signal</keyword>
<dbReference type="PROSITE" id="PS00941">
    <property type="entry name" value="CARBOXYLESTERASE_B_2"/>
    <property type="match status" value="1"/>
</dbReference>
<dbReference type="OrthoDB" id="3200163at2759"/>
<evidence type="ECO:0000256" key="3">
    <source>
        <dbReference type="ARBA" id="ARBA00023180"/>
    </source>
</evidence>
<reference evidence="6 7" key="1">
    <citation type="submission" date="2020-02" db="EMBL/GenBank/DDBJ databases">
        <authorList>
            <person name="Ferguson B K."/>
        </authorList>
    </citation>
    <scope>NUCLEOTIDE SEQUENCE [LARGE SCALE GENOMIC DNA]</scope>
</reference>
<evidence type="ECO:0000313" key="7">
    <source>
        <dbReference type="Proteomes" id="UP000479000"/>
    </source>
</evidence>
<dbReference type="EMBL" id="CADCXU010033760">
    <property type="protein sequence ID" value="CAB0019096.1"/>
    <property type="molecule type" value="Genomic_DNA"/>
</dbReference>
<protein>
    <recommendedName>
        <fullName evidence="5">Carboxylesterase type B domain-containing protein</fullName>
    </recommendedName>
</protein>
<dbReference type="PANTHER" id="PTHR43903">
    <property type="entry name" value="NEUROLIGIN"/>
    <property type="match status" value="1"/>
</dbReference>
<dbReference type="AlphaFoldDB" id="A0A6H5HPV2"/>
<gene>
    <name evidence="6" type="ORF">NTEN_LOCUS22808</name>
</gene>
<organism evidence="6 7">
    <name type="scientific">Nesidiocoris tenuis</name>
    <dbReference type="NCBI Taxonomy" id="355587"/>
    <lineage>
        <taxon>Eukaryota</taxon>
        <taxon>Metazoa</taxon>
        <taxon>Ecdysozoa</taxon>
        <taxon>Arthropoda</taxon>
        <taxon>Hexapoda</taxon>
        <taxon>Insecta</taxon>
        <taxon>Pterygota</taxon>
        <taxon>Neoptera</taxon>
        <taxon>Paraneoptera</taxon>
        <taxon>Hemiptera</taxon>
        <taxon>Heteroptera</taxon>
        <taxon>Panheteroptera</taxon>
        <taxon>Cimicomorpha</taxon>
        <taxon>Miridae</taxon>
        <taxon>Dicyphina</taxon>
        <taxon>Nesidiocoris</taxon>
    </lineage>
</organism>
<evidence type="ECO:0000256" key="4">
    <source>
        <dbReference type="SAM" id="SignalP"/>
    </source>
</evidence>
<evidence type="ECO:0000256" key="1">
    <source>
        <dbReference type="ARBA" id="ARBA00005964"/>
    </source>
</evidence>
<evidence type="ECO:0000256" key="2">
    <source>
        <dbReference type="ARBA" id="ARBA00022729"/>
    </source>
</evidence>
<dbReference type="InterPro" id="IPR019819">
    <property type="entry name" value="Carboxylesterase_B_CS"/>
</dbReference>
<comment type="similarity">
    <text evidence="1">Belongs to the type-B carboxylesterase/lipase family.</text>
</comment>
<feature type="signal peptide" evidence="4">
    <location>
        <begin position="1"/>
        <end position="19"/>
    </location>
</feature>
<feature type="chain" id="PRO_5026249192" description="Carboxylesterase type B domain-containing protein" evidence="4">
    <location>
        <begin position="20"/>
        <end position="277"/>
    </location>
</feature>
<dbReference type="InterPro" id="IPR002018">
    <property type="entry name" value="CarbesteraseB"/>
</dbReference>